<dbReference type="STRING" id="1247936.BN2475_90094"/>
<feature type="domain" description="DUF6602" evidence="1">
    <location>
        <begin position="30"/>
        <end position="123"/>
    </location>
</feature>
<evidence type="ECO:0000313" key="2">
    <source>
        <dbReference type="EMBL" id="SIT36577.1"/>
    </source>
</evidence>
<reference evidence="2 3" key="1">
    <citation type="submission" date="2016-12" db="EMBL/GenBank/DDBJ databases">
        <authorList>
            <person name="Song W.-J."/>
            <person name="Kurnit D.M."/>
        </authorList>
    </citation>
    <scope>NUCLEOTIDE SEQUENCE [LARGE SCALE GENOMIC DNA]</scope>
    <source>
        <strain evidence="2 3">STM7296</strain>
    </source>
</reference>
<gene>
    <name evidence="2" type="ORF">BN2475_90094</name>
</gene>
<protein>
    <recommendedName>
        <fullName evidence="1">DUF6602 domain-containing protein</fullName>
    </recommendedName>
</protein>
<sequence>MPIDINGYLKSITAEFMAQKNRVRHFIGLDHLPSDGAWKEAVLRAMISRTVPSRYAVASGFVITEEAASSQIDVLIYDTLVPVLYKGGDLVFVQPSACAAVIEVKSSLNATTFRNAARKLADICDLIHQYERGTPLFSGIFAYEEDGGSSSTLLRHIASVARRDHNRVVNHVSIGPDTFIKYWNRNPDDRLADYNHWHHYTLRRMAPGYFLHNLMSFLAGEELVRGNNIWFPAEGKEARRNDRQPLR</sequence>
<dbReference type="EMBL" id="CYGX02000009">
    <property type="protein sequence ID" value="SIT36577.1"/>
    <property type="molecule type" value="Genomic_DNA"/>
</dbReference>
<accession>A0A1N7RNA2</accession>
<dbReference type="RefSeq" id="WP_143325727.1">
    <property type="nucleotide sequence ID" value="NZ_CYGX02000009.1"/>
</dbReference>
<evidence type="ECO:0000313" key="3">
    <source>
        <dbReference type="Proteomes" id="UP000187012"/>
    </source>
</evidence>
<dbReference type="InterPro" id="IPR046537">
    <property type="entry name" value="DUF6602"/>
</dbReference>
<dbReference type="CDD" id="cd21173">
    <property type="entry name" value="NucC-like"/>
    <property type="match status" value="1"/>
</dbReference>
<organism evidence="2 3">
    <name type="scientific">Paraburkholderia ribeironis</name>
    <dbReference type="NCBI Taxonomy" id="1247936"/>
    <lineage>
        <taxon>Bacteria</taxon>
        <taxon>Pseudomonadati</taxon>
        <taxon>Pseudomonadota</taxon>
        <taxon>Betaproteobacteria</taxon>
        <taxon>Burkholderiales</taxon>
        <taxon>Burkholderiaceae</taxon>
        <taxon>Paraburkholderia</taxon>
    </lineage>
</organism>
<dbReference type="Proteomes" id="UP000187012">
    <property type="component" value="Unassembled WGS sequence"/>
</dbReference>
<dbReference type="Pfam" id="PF20247">
    <property type="entry name" value="DUF6602"/>
    <property type="match status" value="1"/>
</dbReference>
<evidence type="ECO:0000259" key="1">
    <source>
        <dbReference type="Pfam" id="PF20247"/>
    </source>
</evidence>
<name>A0A1N7RNA2_9BURK</name>
<proteinExistence type="predicted"/>
<keyword evidence="3" id="KW-1185">Reference proteome</keyword>
<dbReference type="AlphaFoldDB" id="A0A1N7RNA2"/>